<dbReference type="PANTHER" id="PTHR22550">
    <property type="entry name" value="SPORE GERMINATION PROTEIN"/>
    <property type="match status" value="1"/>
</dbReference>
<dbReference type="EMBL" id="PCVY01000016">
    <property type="protein sequence ID" value="PIQ87259.1"/>
    <property type="molecule type" value="Genomic_DNA"/>
</dbReference>
<evidence type="ECO:0000313" key="7">
    <source>
        <dbReference type="EMBL" id="PIQ87259.1"/>
    </source>
</evidence>
<feature type="domain" description="VWFA" evidence="6">
    <location>
        <begin position="90"/>
        <end position="269"/>
    </location>
</feature>
<evidence type="ECO:0000259" key="6">
    <source>
        <dbReference type="PROSITE" id="PS50234"/>
    </source>
</evidence>
<keyword evidence="3 5" id="KW-1133">Transmembrane helix</keyword>
<organism evidence="7 8">
    <name type="scientific">Candidatus Abzuiibacterium crystallinum</name>
    <dbReference type="NCBI Taxonomy" id="1974748"/>
    <lineage>
        <taxon>Bacteria</taxon>
        <taxon>Pseudomonadati</taxon>
        <taxon>Candidatus Omnitrophota</taxon>
        <taxon>Candidatus Abzuiibacterium</taxon>
    </lineage>
</organism>
<gene>
    <name evidence="7" type="ORF">COV74_01690</name>
</gene>
<evidence type="ECO:0000256" key="3">
    <source>
        <dbReference type="ARBA" id="ARBA00022989"/>
    </source>
</evidence>
<comment type="caution">
    <text evidence="7">The sequence shown here is derived from an EMBL/GenBank/DDBJ whole genome shotgun (WGS) entry which is preliminary data.</text>
</comment>
<dbReference type="InterPro" id="IPR002035">
    <property type="entry name" value="VWF_A"/>
</dbReference>
<keyword evidence="2 5" id="KW-0812">Transmembrane</keyword>
<dbReference type="Pfam" id="PF13519">
    <property type="entry name" value="VWA_2"/>
    <property type="match status" value="1"/>
</dbReference>
<dbReference type="SMART" id="SM00327">
    <property type="entry name" value="VWA"/>
    <property type="match status" value="1"/>
</dbReference>
<dbReference type="InterPro" id="IPR050768">
    <property type="entry name" value="UPF0353/GerABKA_families"/>
</dbReference>
<accession>A0A2H0LS59</accession>
<evidence type="ECO:0000256" key="5">
    <source>
        <dbReference type="SAM" id="Phobius"/>
    </source>
</evidence>
<feature type="transmembrane region" description="Helical" evidence="5">
    <location>
        <begin position="6"/>
        <end position="25"/>
    </location>
</feature>
<evidence type="ECO:0000256" key="4">
    <source>
        <dbReference type="ARBA" id="ARBA00023136"/>
    </source>
</evidence>
<dbReference type="InterPro" id="IPR036465">
    <property type="entry name" value="vWFA_dom_sf"/>
</dbReference>
<sequence length="333" mass="37822">MQFYHSNNLVLLWLVPALVVFYLWLWQRRMRALRSLGMLDTIKQLISSFSSTKYFWKAALLILGITFLLVGLAQPQWGEEKKQLKRRGVDIIFMVDSSLSMLAEDVKPNRLEKAKFLMKSFLRHLKGDRIGIVTFAGTGFLQSPLTLDYSAFTLFINSIFAGYIPDPGTNLSEGIKTAVHSFPESQKKYRAIVILSDGESLAGQADEAIALAKKENVKIYTVGIGSPDGEPIPLKSKEGKSMGYKKDREGQVVITRLDESFLKQLAQETEGLYFRASAAERETELIYQHMQSLGKQEFKEQLVIEREDHFQLFVAMGLTLCMFSTLLSDRRKL</sequence>
<evidence type="ECO:0000313" key="8">
    <source>
        <dbReference type="Proteomes" id="UP000230859"/>
    </source>
</evidence>
<dbReference type="SUPFAM" id="SSF53300">
    <property type="entry name" value="vWA-like"/>
    <property type="match status" value="1"/>
</dbReference>
<keyword evidence="1" id="KW-1003">Cell membrane</keyword>
<protein>
    <recommendedName>
        <fullName evidence="6">VWFA domain-containing protein</fullName>
    </recommendedName>
</protein>
<proteinExistence type="predicted"/>
<evidence type="ECO:0000256" key="2">
    <source>
        <dbReference type="ARBA" id="ARBA00022692"/>
    </source>
</evidence>
<evidence type="ECO:0000256" key="1">
    <source>
        <dbReference type="ARBA" id="ARBA00022475"/>
    </source>
</evidence>
<feature type="transmembrane region" description="Helical" evidence="5">
    <location>
        <begin position="54"/>
        <end position="73"/>
    </location>
</feature>
<name>A0A2H0LS59_9BACT</name>
<dbReference type="AlphaFoldDB" id="A0A2H0LS59"/>
<dbReference type="Gene3D" id="3.40.50.410">
    <property type="entry name" value="von Willebrand factor, type A domain"/>
    <property type="match status" value="1"/>
</dbReference>
<reference evidence="7 8" key="1">
    <citation type="submission" date="2017-09" db="EMBL/GenBank/DDBJ databases">
        <title>Depth-based differentiation of microbial function through sediment-hosted aquifers and enrichment of novel symbionts in the deep terrestrial subsurface.</title>
        <authorList>
            <person name="Probst A.J."/>
            <person name="Ladd B."/>
            <person name="Jarett J.K."/>
            <person name="Geller-Mcgrath D.E."/>
            <person name="Sieber C.M."/>
            <person name="Emerson J.B."/>
            <person name="Anantharaman K."/>
            <person name="Thomas B.C."/>
            <person name="Malmstrom R."/>
            <person name="Stieglmeier M."/>
            <person name="Klingl A."/>
            <person name="Woyke T."/>
            <person name="Ryan C.M."/>
            <person name="Banfield J.F."/>
        </authorList>
    </citation>
    <scope>NUCLEOTIDE SEQUENCE [LARGE SCALE GENOMIC DNA]</scope>
    <source>
        <strain evidence="7">CG11_big_fil_rev_8_21_14_0_20_45_26</strain>
    </source>
</reference>
<dbReference type="PANTHER" id="PTHR22550:SF5">
    <property type="entry name" value="LEUCINE ZIPPER PROTEIN 4"/>
    <property type="match status" value="1"/>
</dbReference>
<dbReference type="Proteomes" id="UP000230859">
    <property type="component" value="Unassembled WGS sequence"/>
</dbReference>
<keyword evidence="4 5" id="KW-0472">Membrane</keyword>
<dbReference type="PROSITE" id="PS50234">
    <property type="entry name" value="VWFA"/>
    <property type="match status" value="1"/>
</dbReference>